<dbReference type="PATRIC" id="fig|1279009.4.peg.2955"/>
<comment type="caution">
    <text evidence="1">The sequence shown here is derived from an EMBL/GenBank/DDBJ whole genome shotgun (WGS) entry which is preliminary data.</text>
</comment>
<dbReference type="eggNOG" id="COG3064">
    <property type="taxonomic scope" value="Bacteria"/>
</dbReference>
<sequence>MGAAGSLQAQVHPLYSQYMHDATAINPAYAGSADALTLSLHGRMQWISADGAPTNQILSAHTPLPGSRLVAGLRLQHESVGSGRRMQLSPALGYRLPVGKGHISSGLSANINRYTPGYRNLLIYHDDDAVFALQESQWVVTLGTGLYYESPLMNIGLSVPEILPATRPDQERSIFSRHLRQYVFHAGRAIPLGADVVLKPNVLLSVPERGAAYADANLNVLFRNALWLGASYRSTQQLAGLVQLQLNAQWRLGYSWDMPLREQQGYGSDTHEISLQYSFIFDRSAVRSPRYF</sequence>
<dbReference type="EMBL" id="AODQ01000081">
    <property type="protein sequence ID" value="EMR01936.1"/>
    <property type="molecule type" value="Genomic_DNA"/>
</dbReference>
<name>M7N3Z5_9BACT</name>
<dbReference type="Proteomes" id="UP000011910">
    <property type="component" value="Unassembled WGS sequence"/>
</dbReference>
<accession>M7N3Z5</accession>
<keyword evidence="2" id="KW-1185">Reference proteome</keyword>
<dbReference type="AlphaFoldDB" id="M7N3Z5"/>
<evidence type="ECO:0000313" key="1">
    <source>
        <dbReference type="EMBL" id="EMR01936.1"/>
    </source>
</evidence>
<gene>
    <name evidence="1" type="ORF">ADICEAN_02915</name>
</gene>
<dbReference type="Pfam" id="PF11751">
    <property type="entry name" value="PorP_SprF"/>
    <property type="match status" value="1"/>
</dbReference>
<dbReference type="STRING" id="1279009.ADICEAN_02915"/>
<evidence type="ECO:0000313" key="2">
    <source>
        <dbReference type="Proteomes" id="UP000011910"/>
    </source>
</evidence>
<dbReference type="NCBIfam" id="TIGR03519">
    <property type="entry name" value="T9SS_PorP_fam"/>
    <property type="match status" value="1"/>
</dbReference>
<organism evidence="1 2">
    <name type="scientific">Cesiribacter andamanensis AMV16</name>
    <dbReference type="NCBI Taxonomy" id="1279009"/>
    <lineage>
        <taxon>Bacteria</taxon>
        <taxon>Pseudomonadati</taxon>
        <taxon>Bacteroidota</taxon>
        <taxon>Cytophagia</taxon>
        <taxon>Cytophagales</taxon>
        <taxon>Cesiribacteraceae</taxon>
        <taxon>Cesiribacter</taxon>
    </lineage>
</organism>
<dbReference type="InterPro" id="IPR019861">
    <property type="entry name" value="PorP/SprF_Bacteroidetes"/>
</dbReference>
<protein>
    <submittedName>
        <fullName evidence="1">Bacteroidetes-specific putative membrane protein</fullName>
    </submittedName>
</protein>
<reference evidence="1 2" key="1">
    <citation type="journal article" date="2013" name="Genome Announc.">
        <title>Draft Genome Sequence of Cesiribacter andamanensis Strain AMV16T, Isolated from a Soil Sample from a Mud Volcano in the Andaman Islands, India.</title>
        <authorList>
            <person name="Shivaji S."/>
            <person name="Ara S."/>
            <person name="Begum Z."/>
            <person name="Srinivas T.N."/>
            <person name="Singh A."/>
            <person name="Kumar Pinnaka A."/>
        </authorList>
    </citation>
    <scope>NUCLEOTIDE SEQUENCE [LARGE SCALE GENOMIC DNA]</scope>
    <source>
        <strain evidence="1 2">AMV16</strain>
    </source>
</reference>
<proteinExistence type="predicted"/>